<dbReference type="EMBL" id="QKZQ01000011">
    <property type="protein sequence ID" value="PZX41192.1"/>
    <property type="molecule type" value="Genomic_DNA"/>
</dbReference>
<protein>
    <submittedName>
        <fullName evidence="1">Uncharacterized protein DUF2793</fullName>
    </submittedName>
</protein>
<gene>
    <name evidence="1" type="ORF">LY56_02395</name>
</gene>
<name>A0A2W7RSU9_9RHOB</name>
<organism evidence="1 2">
    <name type="scientific">Roseinatronobacter thiooxidans</name>
    <dbReference type="NCBI Taxonomy" id="121821"/>
    <lineage>
        <taxon>Bacteria</taxon>
        <taxon>Pseudomonadati</taxon>
        <taxon>Pseudomonadota</taxon>
        <taxon>Alphaproteobacteria</taxon>
        <taxon>Rhodobacterales</taxon>
        <taxon>Paracoccaceae</taxon>
        <taxon>Roseinatronobacter</taxon>
    </lineage>
</organism>
<dbReference type="Proteomes" id="UP000249364">
    <property type="component" value="Unassembled WGS sequence"/>
</dbReference>
<dbReference type="AlphaFoldDB" id="A0A2W7RSU9"/>
<dbReference type="STRING" id="121821.GCA_001870675_00097"/>
<dbReference type="InterPro" id="IPR021251">
    <property type="entry name" value="DUF2793"/>
</dbReference>
<reference evidence="1 2" key="1">
    <citation type="submission" date="2018-06" db="EMBL/GenBank/DDBJ databases">
        <title>Genomic Encyclopedia of Archaeal and Bacterial Type Strains, Phase II (KMG-II): from individual species to whole genera.</title>
        <authorList>
            <person name="Goeker M."/>
        </authorList>
    </citation>
    <scope>NUCLEOTIDE SEQUENCE [LARGE SCALE GENOMIC DNA]</scope>
    <source>
        <strain evidence="1 2">DSM 13087</strain>
    </source>
</reference>
<accession>A0A2W7RSU9</accession>
<comment type="caution">
    <text evidence="1">The sequence shown here is derived from an EMBL/GenBank/DDBJ whole genome shotgun (WGS) entry which is preliminary data.</text>
</comment>
<evidence type="ECO:0000313" key="2">
    <source>
        <dbReference type="Proteomes" id="UP000249364"/>
    </source>
</evidence>
<evidence type="ECO:0000313" key="1">
    <source>
        <dbReference type="EMBL" id="PZX41192.1"/>
    </source>
</evidence>
<dbReference type="RefSeq" id="WP_071467990.1">
    <property type="nucleotide sequence ID" value="NZ_MEHT01000001.1"/>
</dbReference>
<sequence>MSELSARLSLPFLQPAQAQKHVTHNEALERLDLLVQLVLEGFDAIAPPVAAIDGQVWALGLAPQGDWAGQGGKLAARVGGAWLFVPPASGWCATHAAQMRVFDGQSWVVPEPGALQNLQGIGIGTSYDANNPLAVAGQSSLLTHQGAGHQLKINKNAAPDTASLLFQTGWSGRAEMGTAGNDDFSIKVSPDGASFLEALVADGSTGHVTLPQGAAVAGVLSGTAVTQSSLDTTAGRVTKVGDFGLGSDSGQTVADLDDLRYGSMLFPLNATSGPVGAHSLLTQARLSGARATQFAIGDAALRAFIRNYGTASGTLAWSDWAELFHTQNILGTVSQTGGVPTGAILQRGSNANGAFVRFADGTQICTNDNNPIVTDPAVFVGTVTSIDGAKLRIGRWF</sequence>
<proteinExistence type="predicted"/>
<dbReference type="Pfam" id="PF10983">
    <property type="entry name" value="DUF2793"/>
    <property type="match status" value="1"/>
</dbReference>
<keyword evidence="2" id="KW-1185">Reference proteome</keyword>